<sequence length="114" mass="13462">MTEQLQYNEERNLHDQCVKLKFYHVTLTMNDGSSFDGIIEDVDSSNITVLVGEDVLDRVNETVEDQRYYGGYGYGRPRRRFRRFRRRTFPIATLAALALLPYIAPTPYYPYSYY</sequence>
<evidence type="ECO:0000313" key="3">
    <source>
        <dbReference type="Proteomes" id="UP000215224"/>
    </source>
</evidence>
<evidence type="ECO:0000313" key="2">
    <source>
        <dbReference type="EMBL" id="AST90735.1"/>
    </source>
</evidence>
<dbReference type="RefSeq" id="WP_066412107.1">
    <property type="nucleotide sequence ID" value="NZ_CP018866.1"/>
</dbReference>
<keyword evidence="3" id="KW-1185">Reference proteome</keyword>
<name>A0A223KMK6_9BACI</name>
<accession>A0A223KMK6</accession>
<dbReference type="Proteomes" id="UP000215224">
    <property type="component" value="Chromosome"/>
</dbReference>
<protein>
    <recommendedName>
        <fullName evidence="4">LSM domain-containing protein</fullName>
    </recommendedName>
</protein>
<dbReference type="EMBL" id="CP018866">
    <property type="protein sequence ID" value="AST90735.1"/>
    <property type="molecule type" value="Genomic_DNA"/>
</dbReference>
<keyword evidence="1" id="KW-1133">Transmembrane helix</keyword>
<dbReference type="KEGG" id="bcoh:BC6307_05275"/>
<organism evidence="2 3">
    <name type="scientific">Sutcliffiella cohnii</name>
    <dbReference type="NCBI Taxonomy" id="33932"/>
    <lineage>
        <taxon>Bacteria</taxon>
        <taxon>Bacillati</taxon>
        <taxon>Bacillota</taxon>
        <taxon>Bacilli</taxon>
        <taxon>Bacillales</taxon>
        <taxon>Bacillaceae</taxon>
        <taxon>Sutcliffiella</taxon>
    </lineage>
</organism>
<dbReference type="AlphaFoldDB" id="A0A223KMK6"/>
<evidence type="ECO:0000256" key="1">
    <source>
        <dbReference type="SAM" id="Phobius"/>
    </source>
</evidence>
<gene>
    <name evidence="2" type="ORF">BC6307_05275</name>
</gene>
<dbReference type="STRING" id="1314751.GCA_001591425_00677"/>
<reference evidence="2 3" key="1">
    <citation type="submission" date="2016-12" db="EMBL/GenBank/DDBJ databases">
        <title>The whole genome sequencing and assembly of Bacillus cohnii DSM 6307T strain.</title>
        <authorList>
            <person name="Lee Y.-J."/>
            <person name="Yi H."/>
            <person name="Bahn Y.-S."/>
            <person name="Kim J.F."/>
            <person name="Lee D.-W."/>
        </authorList>
    </citation>
    <scope>NUCLEOTIDE SEQUENCE [LARGE SCALE GENOMIC DNA]</scope>
    <source>
        <strain evidence="2 3">DSM 6307</strain>
    </source>
</reference>
<proteinExistence type="predicted"/>
<keyword evidence="1" id="KW-0472">Membrane</keyword>
<keyword evidence="1" id="KW-0812">Transmembrane</keyword>
<evidence type="ECO:0008006" key="4">
    <source>
        <dbReference type="Google" id="ProtNLM"/>
    </source>
</evidence>
<feature type="transmembrane region" description="Helical" evidence="1">
    <location>
        <begin position="88"/>
        <end position="104"/>
    </location>
</feature>